<name>A0A6I4MP28_9ACTN</name>
<keyword evidence="3" id="KW-0479">Metal-binding</keyword>
<dbReference type="InterPro" id="IPR015881">
    <property type="entry name" value="ARHD_Rieske_2Fe_2S"/>
</dbReference>
<dbReference type="PANTHER" id="PTHR43756">
    <property type="entry name" value="CHOLINE MONOOXYGENASE, CHLOROPLASTIC"/>
    <property type="match status" value="1"/>
</dbReference>
<evidence type="ECO:0000256" key="7">
    <source>
        <dbReference type="ARBA" id="ARBA00023027"/>
    </source>
</evidence>
<dbReference type="Pfam" id="PF00848">
    <property type="entry name" value="Ring_hydroxyl_A"/>
    <property type="match status" value="1"/>
</dbReference>
<keyword evidence="4" id="KW-0560">Oxidoreductase</keyword>
<evidence type="ECO:0000256" key="5">
    <source>
        <dbReference type="ARBA" id="ARBA00023004"/>
    </source>
</evidence>
<comment type="cofactor">
    <cofactor evidence="1">
        <name>Fe cation</name>
        <dbReference type="ChEBI" id="CHEBI:24875"/>
    </cofactor>
</comment>
<dbReference type="EMBL" id="WBMS02000083">
    <property type="protein sequence ID" value="MWA07572.1"/>
    <property type="molecule type" value="Genomic_DNA"/>
</dbReference>
<comment type="caution">
    <text evidence="9">The sequence shown here is derived from an EMBL/GenBank/DDBJ whole genome shotgun (WGS) entry which is preliminary data.</text>
</comment>
<dbReference type="GO" id="GO:0016705">
    <property type="term" value="F:oxidoreductase activity, acting on paired donors, with incorporation or reduction of molecular oxygen"/>
    <property type="evidence" value="ECO:0007669"/>
    <property type="project" value="UniProtKB-ARBA"/>
</dbReference>
<keyword evidence="7" id="KW-0520">NAD</keyword>
<dbReference type="InterPro" id="IPR015879">
    <property type="entry name" value="Ring_hydroxy_dOase_asu_C_dom"/>
</dbReference>
<dbReference type="AlphaFoldDB" id="A0A6I4MP28"/>
<keyword evidence="5" id="KW-0408">Iron</keyword>
<dbReference type="GO" id="GO:0004497">
    <property type="term" value="F:monooxygenase activity"/>
    <property type="evidence" value="ECO:0007669"/>
    <property type="project" value="UniProtKB-ARBA"/>
</dbReference>
<evidence type="ECO:0000313" key="10">
    <source>
        <dbReference type="Proteomes" id="UP000462055"/>
    </source>
</evidence>
<proteinExistence type="predicted"/>
<sequence>MAPDDRRDRIGRLLDLLRADDTDKLESTRPFGPREFTDPGTAEAERELVFGRVPSIVAHSSELARPGDFLTLTMPRNRVIVVRQRDGGVKAFVNACRHRGARLEERPSGRCRLFSCPYHRWSYNTDGSLRTVTYDHTFGDIDRDASGLVELPAEERHGFVWLVDSAAATIDVAGWLGPEMDAALAGYGLDALLCYRAEGFDEPVNWKLMQDAFLDGYHIKFAHPNTAGKIIHTNVLAVEDYGRHARFLSPRKSIDRFLEQDPGDADLGRHVTESHYLGPNSTLLRQPDHFQLLTFRPHPTDPARSRMEMRVLVPTVEDSRFDETEWEKRWNKNWQILLDVLHAEDFPLLRASQDALASADAGRMLLGRNEVINQIFHRELRRLTAAGER</sequence>
<dbReference type="SUPFAM" id="SSF55961">
    <property type="entry name" value="Bet v1-like"/>
    <property type="match status" value="1"/>
</dbReference>
<keyword evidence="6" id="KW-0411">Iron-sulfur</keyword>
<gene>
    <name evidence="9" type="ORF">F8568_046105</name>
</gene>
<dbReference type="RefSeq" id="WP_151600494.1">
    <property type="nucleotide sequence ID" value="NZ_WBMS02000083.1"/>
</dbReference>
<dbReference type="Pfam" id="PF00355">
    <property type="entry name" value="Rieske"/>
    <property type="match status" value="1"/>
</dbReference>
<feature type="domain" description="Rieske" evidence="8">
    <location>
        <begin position="56"/>
        <end position="162"/>
    </location>
</feature>
<evidence type="ECO:0000256" key="2">
    <source>
        <dbReference type="ARBA" id="ARBA00022714"/>
    </source>
</evidence>
<dbReference type="GO" id="GO:0051537">
    <property type="term" value="F:2 iron, 2 sulfur cluster binding"/>
    <property type="evidence" value="ECO:0007669"/>
    <property type="project" value="UniProtKB-KW"/>
</dbReference>
<dbReference type="GO" id="GO:0005506">
    <property type="term" value="F:iron ion binding"/>
    <property type="evidence" value="ECO:0007669"/>
    <property type="project" value="InterPro"/>
</dbReference>
<evidence type="ECO:0000256" key="1">
    <source>
        <dbReference type="ARBA" id="ARBA00001962"/>
    </source>
</evidence>
<evidence type="ECO:0000256" key="6">
    <source>
        <dbReference type="ARBA" id="ARBA00023014"/>
    </source>
</evidence>
<evidence type="ECO:0000256" key="4">
    <source>
        <dbReference type="ARBA" id="ARBA00023002"/>
    </source>
</evidence>
<dbReference type="PROSITE" id="PS00570">
    <property type="entry name" value="RING_HYDROXYL_ALPHA"/>
    <property type="match status" value="1"/>
</dbReference>
<dbReference type="SUPFAM" id="SSF50022">
    <property type="entry name" value="ISP domain"/>
    <property type="match status" value="1"/>
</dbReference>
<evidence type="ECO:0000313" key="9">
    <source>
        <dbReference type="EMBL" id="MWA07572.1"/>
    </source>
</evidence>
<dbReference type="Gene3D" id="2.102.10.10">
    <property type="entry name" value="Rieske [2Fe-2S] iron-sulphur domain"/>
    <property type="match status" value="1"/>
</dbReference>
<evidence type="ECO:0000259" key="8">
    <source>
        <dbReference type="PROSITE" id="PS51296"/>
    </source>
</evidence>
<protein>
    <submittedName>
        <fullName evidence="9">Rieske 2Fe-2S domain-containing protein</fullName>
    </submittedName>
</protein>
<reference evidence="9" key="1">
    <citation type="submission" date="2019-12" db="EMBL/GenBank/DDBJ databases">
        <title>Actinomadura physcomitrii sp. nov., a novel actinomycete isolated from moss [Physcomitrium sphaericum (Ludw) Fuernr].</title>
        <authorList>
            <person name="Zhuang X."/>
        </authorList>
    </citation>
    <scope>NUCLEOTIDE SEQUENCE [LARGE SCALE GENOMIC DNA]</scope>
    <source>
        <strain evidence="9">LD22</strain>
    </source>
</reference>
<dbReference type="PANTHER" id="PTHR43756:SF5">
    <property type="entry name" value="CHOLINE MONOOXYGENASE, CHLOROPLASTIC"/>
    <property type="match status" value="1"/>
</dbReference>
<keyword evidence="10" id="KW-1185">Reference proteome</keyword>
<dbReference type="Gene3D" id="3.90.380.10">
    <property type="entry name" value="Naphthalene 1,2-dioxygenase Alpha Subunit, Chain A, domain 1"/>
    <property type="match status" value="2"/>
</dbReference>
<dbReference type="InterPro" id="IPR017941">
    <property type="entry name" value="Rieske_2Fe-2S"/>
</dbReference>
<dbReference type="CDD" id="cd03469">
    <property type="entry name" value="Rieske_RO_Alpha_N"/>
    <property type="match status" value="1"/>
</dbReference>
<dbReference type="PRINTS" id="PR00090">
    <property type="entry name" value="RNGDIOXGNASE"/>
</dbReference>
<dbReference type="InterPro" id="IPR001663">
    <property type="entry name" value="Rng_hydr_dOase-A"/>
</dbReference>
<accession>A0A6I4MP28</accession>
<evidence type="ECO:0000256" key="3">
    <source>
        <dbReference type="ARBA" id="ARBA00022723"/>
    </source>
</evidence>
<organism evidence="9 10">
    <name type="scientific">Actinomadura physcomitrii</name>
    <dbReference type="NCBI Taxonomy" id="2650748"/>
    <lineage>
        <taxon>Bacteria</taxon>
        <taxon>Bacillati</taxon>
        <taxon>Actinomycetota</taxon>
        <taxon>Actinomycetes</taxon>
        <taxon>Streptosporangiales</taxon>
        <taxon>Thermomonosporaceae</taxon>
        <taxon>Actinomadura</taxon>
    </lineage>
</organism>
<dbReference type="PROSITE" id="PS51296">
    <property type="entry name" value="RIESKE"/>
    <property type="match status" value="1"/>
</dbReference>
<dbReference type="Proteomes" id="UP000462055">
    <property type="component" value="Unassembled WGS sequence"/>
</dbReference>
<dbReference type="InterPro" id="IPR036922">
    <property type="entry name" value="Rieske_2Fe-2S_sf"/>
</dbReference>
<keyword evidence="2" id="KW-0001">2Fe-2S</keyword>